<dbReference type="InterPro" id="IPR020843">
    <property type="entry name" value="ER"/>
</dbReference>
<dbReference type="SUPFAM" id="SSF50129">
    <property type="entry name" value="GroES-like"/>
    <property type="match status" value="1"/>
</dbReference>
<organism evidence="4 5">
    <name type="scientific">Amycolatopsis bullii</name>
    <dbReference type="NCBI Taxonomy" id="941987"/>
    <lineage>
        <taxon>Bacteria</taxon>
        <taxon>Bacillati</taxon>
        <taxon>Actinomycetota</taxon>
        <taxon>Actinomycetes</taxon>
        <taxon>Pseudonocardiales</taxon>
        <taxon>Pseudonocardiaceae</taxon>
        <taxon>Amycolatopsis</taxon>
    </lineage>
</organism>
<dbReference type="Pfam" id="PF00107">
    <property type="entry name" value="ADH_zinc_N"/>
    <property type="match status" value="1"/>
</dbReference>
<proteinExistence type="predicted"/>
<dbReference type="SUPFAM" id="SSF51735">
    <property type="entry name" value="NAD(P)-binding Rossmann-fold domains"/>
    <property type="match status" value="1"/>
</dbReference>
<evidence type="ECO:0000256" key="2">
    <source>
        <dbReference type="ARBA" id="ARBA00023002"/>
    </source>
</evidence>
<dbReference type="PROSITE" id="PS51096">
    <property type="entry name" value="PTS_EIIA_TYPE_4"/>
    <property type="match status" value="1"/>
</dbReference>
<evidence type="ECO:0000256" key="1">
    <source>
        <dbReference type="ARBA" id="ARBA00022857"/>
    </source>
</evidence>
<dbReference type="Proteomes" id="UP000649955">
    <property type="component" value="Unassembled WGS sequence"/>
</dbReference>
<keyword evidence="5" id="KW-1185">Reference proteome</keyword>
<dbReference type="InterPro" id="IPR011032">
    <property type="entry name" value="GroES-like_sf"/>
</dbReference>
<evidence type="ECO:0000313" key="5">
    <source>
        <dbReference type="Proteomes" id="UP000649955"/>
    </source>
</evidence>
<feature type="domain" description="PTS EIIA type-4" evidence="3">
    <location>
        <begin position="135"/>
        <end position="292"/>
    </location>
</feature>
<dbReference type="Pfam" id="PF08240">
    <property type="entry name" value="ADH_N"/>
    <property type="match status" value="1"/>
</dbReference>
<reference evidence="5" key="1">
    <citation type="journal article" date="2019" name="Int. J. Syst. Evol. Microbiol.">
        <title>The Global Catalogue of Microorganisms (GCM) 10K type strain sequencing project: providing services to taxonomists for standard genome sequencing and annotation.</title>
        <authorList>
            <consortium name="The Broad Institute Genomics Platform"/>
            <consortium name="The Broad Institute Genome Sequencing Center for Infectious Disease"/>
            <person name="Wu L."/>
            <person name="Ma J."/>
        </authorList>
    </citation>
    <scope>NUCLEOTIDE SEQUENCE [LARGE SCALE GENOMIC DNA]</scope>
    <source>
        <strain evidence="5">CGMCC 4.7680</strain>
    </source>
</reference>
<dbReference type="PANTHER" id="PTHR48106:SF13">
    <property type="entry name" value="QUINONE OXIDOREDUCTASE-RELATED"/>
    <property type="match status" value="1"/>
</dbReference>
<dbReference type="InterPro" id="IPR004701">
    <property type="entry name" value="PTS_EIIA_man-typ"/>
</dbReference>
<name>A0ABQ3K475_9PSEU</name>
<evidence type="ECO:0000313" key="4">
    <source>
        <dbReference type="EMBL" id="GHF99366.1"/>
    </source>
</evidence>
<sequence length="325" mass="34005">MTERERDMRAVQVTEFGGPEVLTPVELPDPVAGPGEVLVDVERIGVNYADTHQAENSYLAPSKLPLVPGGEVVGRANGKRVVALLNGGGGYAEKAVAPQATTFPVPDGIDDLTALSMLVQGTTAWILLRKNAHLEPGESVVVHAAAGGVGTVAVQLAKAWGAGRVIATASSDEKRALALELGADVAIDSRAGDMTAALIEANNGRRVDVVLDMVGGTTTDQSIAALAPFGRLAFYGMAGRENPKPVELRNLLGHSTTISGMWLPHVFRLPGNVFGTALTELFKLVEDGRLKAVPGGEYALSDARGAHEALRSRKTVGKLLLDPSK</sequence>
<dbReference type="InterPro" id="IPR036291">
    <property type="entry name" value="NAD(P)-bd_dom_sf"/>
</dbReference>
<dbReference type="Gene3D" id="3.40.50.720">
    <property type="entry name" value="NAD(P)-binding Rossmann-like Domain"/>
    <property type="match status" value="1"/>
</dbReference>
<accession>A0ABQ3K475</accession>
<keyword evidence="1" id="KW-0521">NADP</keyword>
<gene>
    <name evidence="4" type="primary">qor</name>
    <name evidence="4" type="ORF">GCM10017567_12860</name>
</gene>
<evidence type="ECO:0000259" key="3">
    <source>
        <dbReference type="PROSITE" id="PS51096"/>
    </source>
</evidence>
<keyword evidence="2" id="KW-0560">Oxidoreductase</keyword>
<dbReference type="Gene3D" id="3.90.180.10">
    <property type="entry name" value="Medium-chain alcohol dehydrogenases, catalytic domain"/>
    <property type="match status" value="1"/>
</dbReference>
<dbReference type="InterPro" id="IPR013154">
    <property type="entry name" value="ADH-like_N"/>
</dbReference>
<comment type="caution">
    <text evidence="4">The sequence shown here is derived from an EMBL/GenBank/DDBJ whole genome shotgun (WGS) entry which is preliminary data.</text>
</comment>
<dbReference type="EMBL" id="BNAW01000003">
    <property type="protein sequence ID" value="GHF99366.1"/>
    <property type="molecule type" value="Genomic_DNA"/>
</dbReference>
<protein>
    <submittedName>
        <fullName evidence="4">NADPH:quinone reductase</fullName>
    </submittedName>
</protein>
<dbReference type="InterPro" id="IPR013149">
    <property type="entry name" value="ADH-like_C"/>
</dbReference>
<dbReference type="SMART" id="SM00829">
    <property type="entry name" value="PKS_ER"/>
    <property type="match status" value="1"/>
</dbReference>
<dbReference type="PANTHER" id="PTHR48106">
    <property type="entry name" value="QUINONE OXIDOREDUCTASE PIG3-RELATED"/>
    <property type="match status" value="1"/>
</dbReference>